<dbReference type="STRING" id="44941.A0A397UHR6"/>
<dbReference type="OrthoDB" id="413077at2759"/>
<dbReference type="Proteomes" id="UP000266673">
    <property type="component" value="Unassembled WGS sequence"/>
</dbReference>
<keyword evidence="2" id="KW-1185">Reference proteome</keyword>
<sequence>MQFIVFTSKNLRHPMARSTLDEMIGYTFSERHIPKPHPETLVAPEKITRHIYALGKFIMPYLKLVNKISWTILLFPGLNN</sequence>
<gene>
    <name evidence="1" type="ORF">C2G38_494765</name>
</gene>
<dbReference type="AlphaFoldDB" id="A0A397UHR6"/>
<evidence type="ECO:0000313" key="1">
    <source>
        <dbReference type="EMBL" id="RIB06676.1"/>
    </source>
</evidence>
<name>A0A397UHR6_9GLOM</name>
<proteinExistence type="predicted"/>
<accession>A0A397UHR6</accession>
<reference evidence="1 2" key="1">
    <citation type="submission" date="2018-06" db="EMBL/GenBank/DDBJ databases">
        <title>Comparative genomics reveals the genomic features of Rhizophagus irregularis, R. cerebriforme, R. diaphanum and Gigaspora rosea, and their symbiotic lifestyle signature.</title>
        <authorList>
            <person name="Morin E."/>
            <person name="San Clemente H."/>
            <person name="Chen E.C.H."/>
            <person name="De La Providencia I."/>
            <person name="Hainaut M."/>
            <person name="Kuo A."/>
            <person name="Kohler A."/>
            <person name="Murat C."/>
            <person name="Tang N."/>
            <person name="Roy S."/>
            <person name="Loubradou J."/>
            <person name="Henrissat B."/>
            <person name="Grigoriev I.V."/>
            <person name="Corradi N."/>
            <person name="Roux C."/>
            <person name="Martin F.M."/>
        </authorList>
    </citation>
    <scope>NUCLEOTIDE SEQUENCE [LARGE SCALE GENOMIC DNA]</scope>
    <source>
        <strain evidence="1 2">DAOM 194757</strain>
    </source>
</reference>
<protein>
    <submittedName>
        <fullName evidence="1">Uncharacterized protein</fullName>
    </submittedName>
</protein>
<organism evidence="1 2">
    <name type="scientific">Gigaspora rosea</name>
    <dbReference type="NCBI Taxonomy" id="44941"/>
    <lineage>
        <taxon>Eukaryota</taxon>
        <taxon>Fungi</taxon>
        <taxon>Fungi incertae sedis</taxon>
        <taxon>Mucoromycota</taxon>
        <taxon>Glomeromycotina</taxon>
        <taxon>Glomeromycetes</taxon>
        <taxon>Diversisporales</taxon>
        <taxon>Gigasporaceae</taxon>
        <taxon>Gigaspora</taxon>
    </lineage>
</organism>
<comment type="caution">
    <text evidence="1">The sequence shown here is derived from an EMBL/GenBank/DDBJ whole genome shotgun (WGS) entry which is preliminary data.</text>
</comment>
<evidence type="ECO:0000313" key="2">
    <source>
        <dbReference type="Proteomes" id="UP000266673"/>
    </source>
</evidence>
<dbReference type="EMBL" id="QKWP01001779">
    <property type="protein sequence ID" value="RIB06676.1"/>
    <property type="molecule type" value="Genomic_DNA"/>
</dbReference>